<dbReference type="SUPFAM" id="SSF51430">
    <property type="entry name" value="NAD(P)-linked oxidoreductase"/>
    <property type="match status" value="1"/>
</dbReference>
<evidence type="ECO:0000256" key="3">
    <source>
        <dbReference type="PIRSR" id="PIRSR000097-1"/>
    </source>
</evidence>
<dbReference type="InterPro" id="IPR023210">
    <property type="entry name" value="NADP_OxRdtase_dom"/>
</dbReference>
<dbReference type="PIRSF" id="PIRSF000097">
    <property type="entry name" value="AKR"/>
    <property type="match status" value="1"/>
</dbReference>
<feature type="domain" description="NADP-dependent oxidoreductase" evidence="6">
    <location>
        <begin position="30"/>
        <end position="285"/>
    </location>
</feature>
<gene>
    <name evidence="7" type="ORF">NE237_006411</name>
</gene>
<feature type="binding site" evidence="4">
    <location>
        <position position="113"/>
    </location>
    <ligand>
        <name>substrate</name>
    </ligand>
</feature>
<dbReference type="Pfam" id="PF00248">
    <property type="entry name" value="Aldo_ket_red"/>
    <property type="match status" value="1"/>
</dbReference>
<comment type="caution">
    <text evidence="7">The sequence shown here is derived from an EMBL/GenBank/DDBJ whole genome shotgun (WGS) entry which is preliminary data.</text>
</comment>
<evidence type="ECO:0000259" key="6">
    <source>
        <dbReference type="Pfam" id="PF00248"/>
    </source>
</evidence>
<dbReference type="OrthoDB" id="416253at2759"/>
<feature type="site" description="Lowers pKa of active site Tyr" evidence="5">
    <location>
        <position position="80"/>
    </location>
</feature>
<comment type="similarity">
    <text evidence="1">Belongs to the aldo/keto reductase family.</text>
</comment>
<sequence>MIPEILLSSGQRMPLIGMGTACNPIPPNLTSTLVQAIELGYRHIDTASIYNTEEFVGHAVAQALDQGIIKSRSDIFVTSKLWCSNADHDLVLPALKETLQKLGLDYVDLYLVHWPLRLKEGNRSLPKEEDFLPFDMRGTWKAMEECCKLGFAKSIGVSNFSAKKLSQLLTYVTIPPVVNQVEMSVAWQQRKLMQFCNEKGIHVSAWSPLAAYGTQWGSTLVMENPILKDIAMAKRKTIAQVSLRWVYQQGASPIVKSFSKERMKENLQIFDWELTQEELDQISQIPQKKNFSGEIFVSPNGPYKSLEELWDEEF</sequence>
<dbReference type="GO" id="GO:0016616">
    <property type="term" value="F:oxidoreductase activity, acting on the CH-OH group of donors, NAD or NADP as acceptor"/>
    <property type="evidence" value="ECO:0007669"/>
    <property type="project" value="InterPro"/>
</dbReference>
<keyword evidence="2" id="KW-0521">NADP</keyword>
<evidence type="ECO:0000256" key="4">
    <source>
        <dbReference type="PIRSR" id="PIRSR000097-2"/>
    </source>
</evidence>
<protein>
    <recommendedName>
        <fullName evidence="6">NADP-dependent oxidoreductase domain-containing protein</fullName>
    </recommendedName>
</protein>
<proteinExistence type="inferred from homology"/>
<dbReference type="EMBL" id="JAMYWD010000004">
    <property type="protein sequence ID" value="KAJ4973237.1"/>
    <property type="molecule type" value="Genomic_DNA"/>
</dbReference>
<dbReference type="InterPro" id="IPR018170">
    <property type="entry name" value="Aldo/ket_reductase_CS"/>
</dbReference>
<dbReference type="PANTHER" id="PTHR11732">
    <property type="entry name" value="ALDO/KETO REDUCTASE"/>
    <property type="match status" value="1"/>
</dbReference>
<reference evidence="7" key="1">
    <citation type="journal article" date="2023" name="Plant J.">
        <title>The genome of the king protea, Protea cynaroides.</title>
        <authorList>
            <person name="Chang J."/>
            <person name="Duong T.A."/>
            <person name="Schoeman C."/>
            <person name="Ma X."/>
            <person name="Roodt D."/>
            <person name="Barker N."/>
            <person name="Li Z."/>
            <person name="Van de Peer Y."/>
            <person name="Mizrachi E."/>
        </authorList>
    </citation>
    <scope>NUCLEOTIDE SEQUENCE</scope>
    <source>
        <tissue evidence="7">Young leaves</tissue>
    </source>
</reference>
<dbReference type="CDD" id="cd19124">
    <property type="entry name" value="AKR_AKR4A_4B"/>
    <property type="match status" value="1"/>
</dbReference>
<evidence type="ECO:0000256" key="2">
    <source>
        <dbReference type="ARBA" id="ARBA00022857"/>
    </source>
</evidence>
<accession>A0A9Q0KMB5</accession>
<dbReference type="InterPro" id="IPR020471">
    <property type="entry name" value="AKR"/>
</dbReference>
<dbReference type="PRINTS" id="PR00069">
    <property type="entry name" value="ALDKETRDTASE"/>
</dbReference>
<dbReference type="InterPro" id="IPR044497">
    <property type="entry name" value="AKR4A/B"/>
</dbReference>
<evidence type="ECO:0000256" key="5">
    <source>
        <dbReference type="PIRSR" id="PIRSR000097-3"/>
    </source>
</evidence>
<evidence type="ECO:0000313" key="7">
    <source>
        <dbReference type="EMBL" id="KAJ4973237.1"/>
    </source>
</evidence>
<dbReference type="FunFam" id="3.20.20.100:FF:000013">
    <property type="entry name" value="NADPH-dependent codeinone reductase 1-1"/>
    <property type="match status" value="1"/>
</dbReference>
<organism evidence="7 8">
    <name type="scientific">Protea cynaroides</name>
    <dbReference type="NCBI Taxonomy" id="273540"/>
    <lineage>
        <taxon>Eukaryota</taxon>
        <taxon>Viridiplantae</taxon>
        <taxon>Streptophyta</taxon>
        <taxon>Embryophyta</taxon>
        <taxon>Tracheophyta</taxon>
        <taxon>Spermatophyta</taxon>
        <taxon>Magnoliopsida</taxon>
        <taxon>Proteales</taxon>
        <taxon>Proteaceae</taxon>
        <taxon>Protea</taxon>
    </lineage>
</organism>
<evidence type="ECO:0000313" key="8">
    <source>
        <dbReference type="Proteomes" id="UP001141806"/>
    </source>
</evidence>
<name>A0A9Q0KMB5_9MAGN</name>
<dbReference type="PROSITE" id="PS00063">
    <property type="entry name" value="ALDOKETO_REDUCTASE_3"/>
    <property type="match status" value="1"/>
</dbReference>
<dbReference type="InterPro" id="IPR036812">
    <property type="entry name" value="NAD(P)_OxRdtase_dom_sf"/>
</dbReference>
<evidence type="ECO:0000256" key="1">
    <source>
        <dbReference type="ARBA" id="ARBA00007905"/>
    </source>
</evidence>
<feature type="active site" description="Proton donor" evidence="3">
    <location>
        <position position="50"/>
    </location>
</feature>
<dbReference type="PROSITE" id="PS00798">
    <property type="entry name" value="ALDOKETO_REDUCTASE_1"/>
    <property type="match status" value="1"/>
</dbReference>
<dbReference type="Proteomes" id="UP001141806">
    <property type="component" value="Unassembled WGS sequence"/>
</dbReference>
<dbReference type="PROSITE" id="PS00062">
    <property type="entry name" value="ALDOKETO_REDUCTASE_2"/>
    <property type="match status" value="1"/>
</dbReference>
<dbReference type="AlphaFoldDB" id="A0A9Q0KMB5"/>
<keyword evidence="8" id="KW-1185">Reference proteome</keyword>
<dbReference type="Gene3D" id="3.20.20.100">
    <property type="entry name" value="NADP-dependent oxidoreductase domain"/>
    <property type="match status" value="1"/>
</dbReference>